<dbReference type="PROSITE" id="PS51360">
    <property type="entry name" value="PLUS3"/>
    <property type="match status" value="1"/>
</dbReference>
<dbReference type="InterPro" id="IPR036128">
    <property type="entry name" value="Plus3-like_sf"/>
</dbReference>
<feature type="coiled-coil region" evidence="1">
    <location>
        <begin position="40"/>
        <end position="74"/>
    </location>
</feature>
<accession>A0A7S3ZZX3</accession>
<sequence>MFGKRAFDERNRCASAVQKRCRADTDGQDEVGVPPPKTAIELAMEEAEEYERRKEAEQRRLQQLKLESLDKEKTRLLAPVHHDASPPYDSQKNHQLDRHGCDEYEDKLAASCPMPEKADVMFGSQLYNDELPHSSENLPENKIMAINKLRLPRKLLEKWVEEPFFDTAVVGCFVRLGVGAFDLCSLLVQWASCLQVKHLVCVVNPNTRFAKLLAWGNINIPMHWGNSRPKKRSCFASVVIHASGA</sequence>
<gene>
    <name evidence="3" type="ORF">PCAL00307_LOCUS14995</name>
</gene>
<reference evidence="3" key="1">
    <citation type="submission" date="2021-01" db="EMBL/GenBank/DDBJ databases">
        <authorList>
            <person name="Corre E."/>
            <person name="Pelletier E."/>
            <person name="Niang G."/>
            <person name="Scheremetjew M."/>
            <person name="Finn R."/>
            <person name="Kale V."/>
            <person name="Holt S."/>
            <person name="Cochrane G."/>
            <person name="Meng A."/>
            <person name="Brown T."/>
            <person name="Cohen L."/>
        </authorList>
    </citation>
    <scope>NUCLEOTIDE SEQUENCE</scope>
    <source>
        <strain evidence="3">CCMP1756</strain>
    </source>
</reference>
<feature type="domain" description="Plus3" evidence="2">
    <location>
        <begin position="140"/>
        <end position="245"/>
    </location>
</feature>
<dbReference type="GO" id="GO:0003677">
    <property type="term" value="F:DNA binding"/>
    <property type="evidence" value="ECO:0007669"/>
    <property type="project" value="InterPro"/>
</dbReference>
<evidence type="ECO:0000313" key="3">
    <source>
        <dbReference type="EMBL" id="CAE0699559.1"/>
    </source>
</evidence>
<organism evidence="3">
    <name type="scientific">Pelagomonas calceolata</name>
    <dbReference type="NCBI Taxonomy" id="35677"/>
    <lineage>
        <taxon>Eukaryota</taxon>
        <taxon>Sar</taxon>
        <taxon>Stramenopiles</taxon>
        <taxon>Ochrophyta</taxon>
        <taxon>Pelagophyceae</taxon>
        <taxon>Pelagomonadales</taxon>
        <taxon>Pelagomonadaceae</taxon>
        <taxon>Pelagomonas</taxon>
    </lineage>
</organism>
<evidence type="ECO:0000256" key="1">
    <source>
        <dbReference type="SAM" id="Coils"/>
    </source>
</evidence>
<proteinExistence type="predicted"/>
<dbReference type="Pfam" id="PF03126">
    <property type="entry name" value="Plus-3"/>
    <property type="match status" value="1"/>
</dbReference>
<evidence type="ECO:0000259" key="2">
    <source>
        <dbReference type="PROSITE" id="PS51360"/>
    </source>
</evidence>
<keyword evidence="1" id="KW-0175">Coiled coil</keyword>
<dbReference type="EMBL" id="HBIW01017395">
    <property type="protein sequence ID" value="CAE0699559.1"/>
    <property type="molecule type" value="Transcribed_RNA"/>
</dbReference>
<protein>
    <recommendedName>
        <fullName evidence="2">Plus3 domain-containing protein</fullName>
    </recommendedName>
</protein>
<dbReference type="Gene3D" id="3.90.70.200">
    <property type="entry name" value="Plus-3 domain"/>
    <property type="match status" value="1"/>
</dbReference>
<dbReference type="AlphaFoldDB" id="A0A7S3ZZX3"/>
<name>A0A7S3ZZX3_9STRA</name>
<dbReference type="InterPro" id="IPR004343">
    <property type="entry name" value="Plus-3_dom"/>
</dbReference>
<dbReference type="SUPFAM" id="SSF159042">
    <property type="entry name" value="Plus3-like"/>
    <property type="match status" value="1"/>
</dbReference>